<keyword evidence="15" id="KW-0675">Receptor</keyword>
<evidence type="ECO:0000256" key="4">
    <source>
        <dbReference type="ARBA" id="ARBA00022553"/>
    </source>
</evidence>
<dbReference type="SUPFAM" id="SSF55874">
    <property type="entry name" value="ATPase domain of HSP90 chaperone/DNA topoisomerase II/histidine kinase"/>
    <property type="match status" value="1"/>
</dbReference>
<keyword evidence="4" id="KW-0597">Phosphoprotein</keyword>
<dbReference type="SUPFAM" id="SSF55785">
    <property type="entry name" value="PYP-like sensor domain (PAS domain)"/>
    <property type="match status" value="3"/>
</dbReference>
<dbReference type="Proteomes" id="UP000199356">
    <property type="component" value="Unassembled WGS sequence"/>
</dbReference>
<accession>A0A1I5WQJ3</accession>
<evidence type="ECO:0000259" key="17">
    <source>
        <dbReference type="PROSITE" id="PS50112"/>
    </source>
</evidence>
<organism evidence="19 20">
    <name type="scientific">Tranquillimonas alkanivorans</name>
    <dbReference type="NCBI Taxonomy" id="441119"/>
    <lineage>
        <taxon>Bacteria</taxon>
        <taxon>Pseudomonadati</taxon>
        <taxon>Pseudomonadota</taxon>
        <taxon>Alphaproteobacteria</taxon>
        <taxon>Rhodobacterales</taxon>
        <taxon>Roseobacteraceae</taxon>
        <taxon>Tranquillimonas</taxon>
    </lineage>
</organism>
<name>A0A1I5WQJ3_9RHOB</name>
<feature type="compositionally biased region" description="Polar residues" evidence="16">
    <location>
        <begin position="288"/>
        <end position="299"/>
    </location>
</feature>
<dbReference type="InterPro" id="IPR036890">
    <property type="entry name" value="HATPase_C_sf"/>
</dbReference>
<sequence>MDEPLTQEEAHEQRLFSDAIMRTMRQPLIVLNGDLRVVSANRAFYATFEVSEEETEGVPIYALGNNQWDIPELKRLLENILPNDNEVSDYKVEHAFEQIGRRIMLLNASRMERPDRDDLVLLAIEDITEREDLHRELVGQKELAEKIIDASREALLILDADLKVHAANETFYEFFQVEPSETEGQMVYDLGNGQWDIPALRVLLHNVLPNNNTFNDYEVDHEFKDIGRKTMILNARRVDHLQLILLAIEDQTEARRAAAALRESEEKFRVLVESTSNATWETDPEGRSQGSASWSNFTGQAPEDVRGEGWLEAIHPDDRNRTLREWQQCISRGDRFSMEYRLWSAEHGWRWSKCDASPIHDEDGRIVKWVGMNADISARKEAEEQRELLLGELNHRVKNIFAIIRSLAARSNGHRSSEDFQKAFLGRLDALTSAHSLALESDWRQVDLRRLVEQTMRPYLDGSSESVEVDGPALDLPARPALSLSLVLHELATNALKHGALSVPDGKVRVSWTISETGNIAHFTWRESGGPSASPPQRHGFGTKLVDRVFEYELGGECAVEYRSDGLHLDASFSLG</sequence>
<keyword evidence="20" id="KW-1185">Reference proteome</keyword>
<gene>
    <name evidence="19" type="ORF">SAMN04488047_1538</name>
</gene>
<evidence type="ECO:0000256" key="15">
    <source>
        <dbReference type="ARBA" id="ARBA00023170"/>
    </source>
</evidence>
<evidence type="ECO:0000313" key="20">
    <source>
        <dbReference type="Proteomes" id="UP000199356"/>
    </source>
</evidence>
<dbReference type="CDD" id="cd00130">
    <property type="entry name" value="PAS"/>
    <property type="match status" value="2"/>
</dbReference>
<keyword evidence="6" id="KW-0285">Flavoprotein</keyword>
<dbReference type="InterPro" id="IPR000700">
    <property type="entry name" value="PAS-assoc_C"/>
</dbReference>
<dbReference type="PANTHER" id="PTHR41523:SF8">
    <property type="entry name" value="ETHYLENE RESPONSE SENSOR PROTEIN"/>
    <property type="match status" value="1"/>
</dbReference>
<dbReference type="GO" id="GO:0004673">
    <property type="term" value="F:protein histidine kinase activity"/>
    <property type="evidence" value="ECO:0007669"/>
    <property type="project" value="UniProtKB-EC"/>
</dbReference>
<dbReference type="PROSITE" id="PS50112">
    <property type="entry name" value="PAS"/>
    <property type="match status" value="1"/>
</dbReference>
<keyword evidence="13" id="KW-0157">Chromophore</keyword>
<dbReference type="Pfam" id="PF07536">
    <property type="entry name" value="HWE_HK"/>
    <property type="match status" value="1"/>
</dbReference>
<dbReference type="Gene3D" id="3.30.450.20">
    <property type="entry name" value="PAS domain"/>
    <property type="match status" value="3"/>
</dbReference>
<evidence type="ECO:0000256" key="14">
    <source>
        <dbReference type="ARBA" id="ARBA00023026"/>
    </source>
</evidence>
<evidence type="ECO:0000256" key="9">
    <source>
        <dbReference type="ARBA" id="ARBA00022737"/>
    </source>
</evidence>
<dbReference type="SMART" id="SM00911">
    <property type="entry name" value="HWE_HK"/>
    <property type="match status" value="1"/>
</dbReference>
<dbReference type="GO" id="GO:0005524">
    <property type="term" value="F:ATP binding"/>
    <property type="evidence" value="ECO:0007669"/>
    <property type="project" value="UniProtKB-KW"/>
</dbReference>
<dbReference type="InterPro" id="IPR001610">
    <property type="entry name" value="PAC"/>
</dbReference>
<keyword evidence="7" id="KW-0288">FMN</keyword>
<dbReference type="FunFam" id="3.30.450.20:FF:000099">
    <property type="entry name" value="Sensory box sensor histidine kinase"/>
    <property type="match status" value="1"/>
</dbReference>
<dbReference type="AlphaFoldDB" id="A0A1I5WQJ3"/>
<evidence type="ECO:0000256" key="13">
    <source>
        <dbReference type="ARBA" id="ARBA00022991"/>
    </source>
</evidence>
<proteinExistence type="predicted"/>
<dbReference type="EC" id="2.7.13.3" evidence="2"/>
<reference evidence="19 20" key="1">
    <citation type="submission" date="2016-10" db="EMBL/GenBank/DDBJ databases">
        <authorList>
            <person name="de Groot N.N."/>
        </authorList>
    </citation>
    <scope>NUCLEOTIDE SEQUENCE [LARGE SCALE GENOMIC DNA]</scope>
    <source>
        <strain evidence="19 20">DSM 19547</strain>
    </source>
</reference>
<dbReference type="EMBL" id="FOXA01000053">
    <property type="protein sequence ID" value="SFQ21980.1"/>
    <property type="molecule type" value="Genomic_DNA"/>
</dbReference>
<feature type="domain" description="PAS" evidence="17">
    <location>
        <begin position="264"/>
        <end position="333"/>
    </location>
</feature>
<evidence type="ECO:0000259" key="18">
    <source>
        <dbReference type="PROSITE" id="PS50113"/>
    </source>
</evidence>
<keyword evidence="12" id="KW-0067">ATP-binding</keyword>
<keyword evidence="8" id="KW-0808">Transferase</keyword>
<evidence type="ECO:0000256" key="1">
    <source>
        <dbReference type="ARBA" id="ARBA00000085"/>
    </source>
</evidence>
<dbReference type="PANTHER" id="PTHR41523">
    <property type="entry name" value="TWO-COMPONENT SYSTEM SENSOR PROTEIN"/>
    <property type="match status" value="1"/>
</dbReference>
<dbReference type="SMART" id="SM00086">
    <property type="entry name" value="PAC"/>
    <property type="match status" value="1"/>
</dbReference>
<evidence type="ECO:0000256" key="3">
    <source>
        <dbReference type="ARBA" id="ARBA00022543"/>
    </source>
</evidence>
<evidence type="ECO:0000256" key="16">
    <source>
        <dbReference type="SAM" id="MobiDB-lite"/>
    </source>
</evidence>
<feature type="region of interest" description="Disordered" evidence="16">
    <location>
        <begin position="279"/>
        <end position="299"/>
    </location>
</feature>
<dbReference type="InterPro" id="IPR013656">
    <property type="entry name" value="PAS_4"/>
</dbReference>
<dbReference type="InterPro" id="IPR035965">
    <property type="entry name" value="PAS-like_dom_sf"/>
</dbReference>
<evidence type="ECO:0000256" key="6">
    <source>
        <dbReference type="ARBA" id="ARBA00022630"/>
    </source>
</evidence>
<feature type="domain" description="PAC" evidence="18">
    <location>
        <begin position="336"/>
        <end position="388"/>
    </location>
</feature>
<evidence type="ECO:0000313" key="19">
    <source>
        <dbReference type="EMBL" id="SFQ21980.1"/>
    </source>
</evidence>
<evidence type="ECO:0000256" key="2">
    <source>
        <dbReference type="ARBA" id="ARBA00012438"/>
    </source>
</evidence>
<keyword evidence="5" id="KW-0716">Sensory transduction</keyword>
<dbReference type="Pfam" id="PF08447">
    <property type="entry name" value="PAS_3"/>
    <property type="match status" value="1"/>
</dbReference>
<dbReference type="NCBIfam" id="TIGR00229">
    <property type="entry name" value="sensory_box"/>
    <property type="match status" value="2"/>
</dbReference>
<protein>
    <recommendedName>
        <fullName evidence="2">histidine kinase</fullName>
        <ecNumber evidence="2">2.7.13.3</ecNumber>
    </recommendedName>
</protein>
<dbReference type="InterPro" id="IPR011102">
    <property type="entry name" value="Sig_transdc_His_kinase_HWE"/>
</dbReference>
<dbReference type="Pfam" id="PF08448">
    <property type="entry name" value="PAS_4"/>
    <property type="match status" value="2"/>
</dbReference>
<dbReference type="InterPro" id="IPR013655">
    <property type="entry name" value="PAS_fold_3"/>
</dbReference>
<evidence type="ECO:0000256" key="5">
    <source>
        <dbReference type="ARBA" id="ARBA00022606"/>
    </source>
</evidence>
<dbReference type="PROSITE" id="PS50113">
    <property type="entry name" value="PAC"/>
    <property type="match status" value="1"/>
</dbReference>
<dbReference type="Gene3D" id="3.30.565.10">
    <property type="entry name" value="Histidine kinase-like ATPase, C-terminal domain"/>
    <property type="match status" value="1"/>
</dbReference>
<keyword evidence="11" id="KW-0418">Kinase</keyword>
<evidence type="ECO:0000256" key="11">
    <source>
        <dbReference type="ARBA" id="ARBA00022777"/>
    </source>
</evidence>
<keyword evidence="10" id="KW-0547">Nucleotide-binding</keyword>
<dbReference type="InterPro" id="IPR000014">
    <property type="entry name" value="PAS"/>
</dbReference>
<comment type="catalytic activity">
    <reaction evidence="1">
        <text>ATP + protein L-histidine = ADP + protein N-phospho-L-histidine.</text>
        <dbReference type="EC" id="2.7.13.3"/>
    </reaction>
</comment>
<evidence type="ECO:0000256" key="10">
    <source>
        <dbReference type="ARBA" id="ARBA00022741"/>
    </source>
</evidence>
<dbReference type="STRING" id="441119.SAMN04488047_1538"/>
<keyword evidence="3" id="KW-0600">Photoreceptor protein</keyword>
<evidence type="ECO:0000256" key="8">
    <source>
        <dbReference type="ARBA" id="ARBA00022679"/>
    </source>
</evidence>
<dbReference type="SMART" id="SM00091">
    <property type="entry name" value="PAS"/>
    <property type="match status" value="3"/>
</dbReference>
<keyword evidence="9" id="KW-0677">Repeat</keyword>
<evidence type="ECO:0000256" key="7">
    <source>
        <dbReference type="ARBA" id="ARBA00022643"/>
    </source>
</evidence>
<evidence type="ECO:0000256" key="12">
    <source>
        <dbReference type="ARBA" id="ARBA00022840"/>
    </source>
</evidence>
<dbReference type="GO" id="GO:0009881">
    <property type="term" value="F:photoreceptor activity"/>
    <property type="evidence" value="ECO:0007669"/>
    <property type="project" value="UniProtKB-KW"/>
</dbReference>
<keyword evidence="14" id="KW-0843">Virulence</keyword>